<comment type="caution">
    <text evidence="1">The sequence shown here is derived from an EMBL/GenBank/DDBJ whole genome shotgun (WGS) entry which is preliminary data.</text>
</comment>
<sequence length="258" mass="29189">MDDIMRAGDFSIVEDFAKIHDMPYDFNRIVKHAESAKYDMFDPSDRLIEAWKDIYGNQGEVLMNHFAAWIKSPELRPAAEVKFFEKWFPKKMGSISPEKAAETRAALDVWEQETKAIHAARQMSNDIFKRHEAALKGAKRGDKFWAAVKADWDKMWESYEDIHSGLLAKRYRVSPGAIPPPQKIADELTPAHVAYILGGTDDSLVAAMMRGESHLLRSKTDFVSHVRAQAKIVADKAGKSVDDIGFTDEAVSNVYDRL</sequence>
<dbReference type="AlphaFoldDB" id="X0SYL7"/>
<protein>
    <submittedName>
        <fullName evidence="1">Uncharacterized protein</fullName>
    </submittedName>
</protein>
<gene>
    <name evidence="1" type="ORF">S01H1_28656</name>
</gene>
<name>X0SYL7_9ZZZZ</name>
<reference evidence="1" key="1">
    <citation type="journal article" date="2014" name="Front. Microbiol.">
        <title>High frequency of phylogenetically diverse reductive dehalogenase-homologous genes in deep subseafloor sedimentary metagenomes.</title>
        <authorList>
            <person name="Kawai M."/>
            <person name="Futagami T."/>
            <person name="Toyoda A."/>
            <person name="Takaki Y."/>
            <person name="Nishi S."/>
            <person name="Hori S."/>
            <person name="Arai W."/>
            <person name="Tsubouchi T."/>
            <person name="Morono Y."/>
            <person name="Uchiyama I."/>
            <person name="Ito T."/>
            <person name="Fujiyama A."/>
            <person name="Inagaki F."/>
            <person name="Takami H."/>
        </authorList>
    </citation>
    <scope>NUCLEOTIDE SEQUENCE</scope>
    <source>
        <strain evidence="1">Expedition CK06-06</strain>
    </source>
</reference>
<organism evidence="1">
    <name type="scientific">marine sediment metagenome</name>
    <dbReference type="NCBI Taxonomy" id="412755"/>
    <lineage>
        <taxon>unclassified sequences</taxon>
        <taxon>metagenomes</taxon>
        <taxon>ecological metagenomes</taxon>
    </lineage>
</organism>
<accession>X0SYL7</accession>
<evidence type="ECO:0000313" key="1">
    <source>
        <dbReference type="EMBL" id="GAF86049.1"/>
    </source>
</evidence>
<feature type="non-terminal residue" evidence="1">
    <location>
        <position position="258"/>
    </location>
</feature>
<proteinExistence type="predicted"/>
<dbReference type="EMBL" id="BARS01017525">
    <property type="protein sequence ID" value="GAF86049.1"/>
    <property type="molecule type" value="Genomic_DNA"/>
</dbReference>